<dbReference type="OrthoDB" id="9810372at2"/>
<evidence type="ECO:0000256" key="8">
    <source>
        <dbReference type="ARBA" id="ARBA00032386"/>
    </source>
</evidence>
<evidence type="ECO:0000256" key="5">
    <source>
        <dbReference type="ARBA" id="ARBA00022741"/>
    </source>
</evidence>
<name>A0A3S3CYT5_9NOCA</name>
<dbReference type="Proteomes" id="UP000286208">
    <property type="component" value="Unassembled WGS sequence"/>
</dbReference>
<dbReference type="GO" id="GO:0005524">
    <property type="term" value="F:ATP binding"/>
    <property type="evidence" value="ECO:0007669"/>
    <property type="project" value="UniProtKB-KW"/>
</dbReference>
<dbReference type="NCBIfam" id="TIGR00744">
    <property type="entry name" value="ROK_glcA_fam"/>
    <property type="match status" value="1"/>
</dbReference>
<evidence type="ECO:0000313" key="10">
    <source>
        <dbReference type="Proteomes" id="UP000286208"/>
    </source>
</evidence>
<dbReference type="GO" id="GO:0006096">
    <property type="term" value="P:glycolytic process"/>
    <property type="evidence" value="ECO:0007669"/>
    <property type="project" value="InterPro"/>
</dbReference>
<dbReference type="GO" id="GO:0005737">
    <property type="term" value="C:cytoplasm"/>
    <property type="evidence" value="ECO:0007669"/>
    <property type="project" value="InterPro"/>
</dbReference>
<dbReference type="InterPro" id="IPR004654">
    <property type="entry name" value="ROK_glcA"/>
</dbReference>
<sequence length="328" mass="33769">MSEVDSTELLTVGVDVGGTSIRASVVDGDGEVLDTTHVPTPHSEDALEHGIDRAVRELADRHDVAAVGLAVAGFVDSDRTTVRFAPHLPWVDAPVARSLGNRLGLPVVLEHDANAAAWAEWRFGAAAGGRNVVVVAIGTGIGAALLIDGGLYRGSFGVAPELGHLQVVPDGRACACGKRGCWERYCSGTALVDTALELLAADPSASTVLARDVAVDPGTLTGRRIAVAASDGDSLALATFADFAKWLGVGLATVSDVFDPDLIVICGGVGSSAPLFLDDAREHYARLVTGSGHRPLARIRHTLLGEAAGMIGAADLARAALRDPARGN</sequence>
<keyword evidence="10" id="KW-1185">Reference proteome</keyword>
<evidence type="ECO:0000256" key="7">
    <source>
        <dbReference type="ARBA" id="ARBA00022840"/>
    </source>
</evidence>
<dbReference type="PROSITE" id="PS01125">
    <property type="entry name" value="ROK"/>
    <property type="match status" value="1"/>
</dbReference>
<dbReference type="GO" id="GO:0004340">
    <property type="term" value="F:glucokinase activity"/>
    <property type="evidence" value="ECO:0007669"/>
    <property type="project" value="UniProtKB-EC"/>
</dbReference>
<keyword evidence="5" id="KW-0547">Nucleotide-binding</keyword>
<evidence type="ECO:0000313" key="9">
    <source>
        <dbReference type="EMBL" id="RVW08974.1"/>
    </source>
</evidence>
<evidence type="ECO:0000256" key="4">
    <source>
        <dbReference type="ARBA" id="ARBA00022679"/>
    </source>
</evidence>
<comment type="similarity">
    <text evidence="1">Belongs to the ROK (NagC/XylR) family.</text>
</comment>
<evidence type="ECO:0000256" key="1">
    <source>
        <dbReference type="ARBA" id="ARBA00006479"/>
    </source>
</evidence>
<dbReference type="PANTHER" id="PTHR18964">
    <property type="entry name" value="ROK (REPRESSOR, ORF, KINASE) FAMILY"/>
    <property type="match status" value="1"/>
</dbReference>
<dbReference type="PANTHER" id="PTHR18964:SF173">
    <property type="entry name" value="GLUCOKINASE"/>
    <property type="match status" value="1"/>
</dbReference>
<protein>
    <recommendedName>
        <fullName evidence="3">Glucokinase</fullName>
        <ecNumber evidence="2">2.7.1.2</ecNumber>
    </recommendedName>
    <alternativeName>
        <fullName evidence="8">Glucose kinase</fullName>
    </alternativeName>
</protein>
<dbReference type="InterPro" id="IPR049874">
    <property type="entry name" value="ROK_cs"/>
</dbReference>
<gene>
    <name evidence="9" type="ORF">EGT67_12430</name>
</gene>
<dbReference type="SUPFAM" id="SSF53067">
    <property type="entry name" value="Actin-like ATPase domain"/>
    <property type="match status" value="1"/>
</dbReference>
<dbReference type="Pfam" id="PF00480">
    <property type="entry name" value="ROK"/>
    <property type="match status" value="1"/>
</dbReference>
<keyword evidence="4 9" id="KW-0808">Transferase</keyword>
<dbReference type="AlphaFoldDB" id="A0A3S3CYT5"/>
<proteinExistence type="inferred from homology"/>
<comment type="caution">
    <text evidence="9">The sequence shown here is derived from an EMBL/GenBank/DDBJ whole genome shotgun (WGS) entry which is preliminary data.</text>
</comment>
<reference evidence="9 10" key="1">
    <citation type="submission" date="2018-11" db="EMBL/GenBank/DDBJ databases">
        <title>Rhodococcus spongicola sp. nov. and Rhodococcus xishaensis sp. nov. from marine sponges.</title>
        <authorList>
            <person name="Li L."/>
            <person name="Lin H.W."/>
        </authorList>
    </citation>
    <scope>NUCLEOTIDE SEQUENCE [LARGE SCALE GENOMIC DNA]</scope>
    <source>
        <strain evidence="9 10">CCTCC AB2014297</strain>
    </source>
</reference>
<accession>A0A3S3CYT5</accession>
<evidence type="ECO:0000256" key="3">
    <source>
        <dbReference type="ARBA" id="ARBA00014701"/>
    </source>
</evidence>
<keyword evidence="6 9" id="KW-0418">Kinase</keyword>
<dbReference type="InterPro" id="IPR000600">
    <property type="entry name" value="ROK"/>
</dbReference>
<evidence type="ECO:0000256" key="6">
    <source>
        <dbReference type="ARBA" id="ARBA00022777"/>
    </source>
</evidence>
<organism evidence="9 10">
    <name type="scientific">Prescottella agglutinans</name>
    <dbReference type="NCBI Taxonomy" id="1644129"/>
    <lineage>
        <taxon>Bacteria</taxon>
        <taxon>Bacillati</taxon>
        <taxon>Actinomycetota</taxon>
        <taxon>Actinomycetes</taxon>
        <taxon>Mycobacteriales</taxon>
        <taxon>Nocardiaceae</taxon>
        <taxon>Prescottella</taxon>
    </lineage>
</organism>
<dbReference type="Gene3D" id="3.30.420.40">
    <property type="match status" value="2"/>
</dbReference>
<dbReference type="CDD" id="cd24061">
    <property type="entry name" value="ASKHA_NBD_ROK_SgGLK-like"/>
    <property type="match status" value="1"/>
</dbReference>
<evidence type="ECO:0000256" key="2">
    <source>
        <dbReference type="ARBA" id="ARBA00012323"/>
    </source>
</evidence>
<dbReference type="EMBL" id="RKLP01000006">
    <property type="protein sequence ID" value="RVW08974.1"/>
    <property type="molecule type" value="Genomic_DNA"/>
</dbReference>
<dbReference type="InterPro" id="IPR043129">
    <property type="entry name" value="ATPase_NBD"/>
</dbReference>
<dbReference type="EC" id="2.7.1.2" evidence="2"/>
<keyword evidence="7" id="KW-0067">ATP-binding</keyword>